<comment type="caution">
    <text evidence="1">The sequence shown here is derived from an EMBL/GenBank/DDBJ whole genome shotgun (WGS) entry which is preliminary data.</text>
</comment>
<reference evidence="2" key="1">
    <citation type="journal article" date="2019" name="Int. J. Syst. Evol. Microbiol.">
        <title>The Global Catalogue of Microorganisms (GCM) 10K type strain sequencing project: providing services to taxonomists for standard genome sequencing and annotation.</title>
        <authorList>
            <consortium name="The Broad Institute Genomics Platform"/>
            <consortium name="The Broad Institute Genome Sequencing Center for Infectious Disease"/>
            <person name="Wu L."/>
            <person name="Ma J."/>
        </authorList>
    </citation>
    <scope>NUCLEOTIDE SEQUENCE [LARGE SCALE GENOMIC DNA]</scope>
    <source>
        <strain evidence="2">CGMCC 4.7405</strain>
    </source>
</reference>
<evidence type="ECO:0000313" key="2">
    <source>
        <dbReference type="Proteomes" id="UP001595690"/>
    </source>
</evidence>
<dbReference type="EMBL" id="JBHRZI010000032">
    <property type="protein sequence ID" value="MFC3897128.1"/>
    <property type="molecule type" value="Genomic_DNA"/>
</dbReference>
<dbReference type="RefSeq" id="WP_382378613.1">
    <property type="nucleotide sequence ID" value="NZ_JBHRZI010000032.1"/>
</dbReference>
<name>A0ABV8C536_9PSEU</name>
<proteinExistence type="predicted"/>
<gene>
    <name evidence="1" type="ORF">ACFOWZ_37110</name>
</gene>
<protein>
    <submittedName>
        <fullName evidence="1">Uncharacterized protein</fullName>
    </submittedName>
</protein>
<sequence length="72" mass="7658">MRSNQVSRLCGSLRWRATLTSAKPRGPVLITGLISESALENPAFFASDHCIGARIASRSGSVRSSPMPISSL</sequence>
<evidence type="ECO:0000313" key="1">
    <source>
        <dbReference type="EMBL" id="MFC3897128.1"/>
    </source>
</evidence>
<accession>A0ABV8C536</accession>
<organism evidence="1 2">
    <name type="scientific">Lentzea rhizosphaerae</name>
    <dbReference type="NCBI Taxonomy" id="2041025"/>
    <lineage>
        <taxon>Bacteria</taxon>
        <taxon>Bacillati</taxon>
        <taxon>Actinomycetota</taxon>
        <taxon>Actinomycetes</taxon>
        <taxon>Pseudonocardiales</taxon>
        <taxon>Pseudonocardiaceae</taxon>
        <taxon>Lentzea</taxon>
    </lineage>
</organism>
<dbReference type="Proteomes" id="UP001595690">
    <property type="component" value="Unassembled WGS sequence"/>
</dbReference>
<keyword evidence="2" id="KW-1185">Reference proteome</keyword>